<keyword evidence="2" id="KW-1185">Reference proteome</keyword>
<sequence>MRGSSELRSAMKSGPPPGASRGFWDLLSLLPAFLLSQDAGFQCVYKRGEECPCPLEHHEVSGTCCPCCRRSWCAIDIYSTPSARVQRSIDLIQSKHEML</sequence>
<evidence type="ECO:0000313" key="1">
    <source>
        <dbReference type="EMBL" id="KAJ1141350.1"/>
    </source>
</evidence>
<organism evidence="1 2">
    <name type="scientific">Pleurodeles waltl</name>
    <name type="common">Iberian ribbed newt</name>
    <dbReference type="NCBI Taxonomy" id="8319"/>
    <lineage>
        <taxon>Eukaryota</taxon>
        <taxon>Metazoa</taxon>
        <taxon>Chordata</taxon>
        <taxon>Craniata</taxon>
        <taxon>Vertebrata</taxon>
        <taxon>Euteleostomi</taxon>
        <taxon>Amphibia</taxon>
        <taxon>Batrachia</taxon>
        <taxon>Caudata</taxon>
        <taxon>Salamandroidea</taxon>
        <taxon>Salamandridae</taxon>
        <taxon>Pleurodelinae</taxon>
        <taxon>Pleurodeles</taxon>
    </lineage>
</organism>
<protein>
    <submittedName>
        <fullName evidence="1">Uncharacterized protein</fullName>
    </submittedName>
</protein>
<proteinExistence type="predicted"/>
<gene>
    <name evidence="1" type="ORF">NDU88_007683</name>
</gene>
<dbReference type="AlphaFoldDB" id="A0AAV7QSL0"/>
<dbReference type="EMBL" id="JANPWB010000010">
    <property type="protein sequence ID" value="KAJ1141350.1"/>
    <property type="molecule type" value="Genomic_DNA"/>
</dbReference>
<name>A0AAV7QSL0_PLEWA</name>
<reference evidence="1" key="1">
    <citation type="journal article" date="2022" name="bioRxiv">
        <title>Sequencing and chromosome-scale assembly of the giantPleurodeles waltlgenome.</title>
        <authorList>
            <person name="Brown T."/>
            <person name="Elewa A."/>
            <person name="Iarovenko S."/>
            <person name="Subramanian E."/>
            <person name="Araus A.J."/>
            <person name="Petzold A."/>
            <person name="Susuki M."/>
            <person name="Suzuki K.-i.T."/>
            <person name="Hayashi T."/>
            <person name="Toyoda A."/>
            <person name="Oliveira C."/>
            <person name="Osipova E."/>
            <person name="Leigh N.D."/>
            <person name="Simon A."/>
            <person name="Yun M.H."/>
        </authorList>
    </citation>
    <scope>NUCLEOTIDE SEQUENCE</scope>
    <source>
        <strain evidence="1">20211129_DDA</strain>
        <tissue evidence="1">Liver</tissue>
    </source>
</reference>
<evidence type="ECO:0000313" key="2">
    <source>
        <dbReference type="Proteomes" id="UP001066276"/>
    </source>
</evidence>
<comment type="caution">
    <text evidence="1">The sequence shown here is derived from an EMBL/GenBank/DDBJ whole genome shotgun (WGS) entry which is preliminary data.</text>
</comment>
<dbReference type="Proteomes" id="UP001066276">
    <property type="component" value="Chromosome 6"/>
</dbReference>
<accession>A0AAV7QSL0</accession>